<dbReference type="InterPro" id="IPR001451">
    <property type="entry name" value="Hexapep"/>
</dbReference>
<gene>
    <name evidence="1" type="ORF">SAMN05660652_00930</name>
</gene>
<dbReference type="OrthoDB" id="9803036at2"/>
<dbReference type="Proteomes" id="UP000198607">
    <property type="component" value="Unassembled WGS sequence"/>
</dbReference>
<dbReference type="InterPro" id="IPR011004">
    <property type="entry name" value="Trimer_LpxA-like_sf"/>
</dbReference>
<sequence length="173" mass="18843">MPVYALGSLAPELDPQSWIAPNATVIAQVVLKKDASIWWNCTVRGDTDRIVIGEGTNIQDGSIIHTNRGIVVTLGNRVTVGHGVILHGCTIGDHCLIGMGATILNRVSIGRNSIVGAHSLLPEGKQYPERSLIMGSPGRVVRELTDEEVARLPDSAERYIVNWNRYRNELTPV</sequence>
<accession>A0A1G7Y938</accession>
<dbReference type="Gene3D" id="2.160.10.10">
    <property type="entry name" value="Hexapeptide repeat proteins"/>
    <property type="match status" value="1"/>
</dbReference>
<reference evidence="1 2" key="1">
    <citation type="submission" date="2016-10" db="EMBL/GenBank/DDBJ databases">
        <authorList>
            <person name="de Groot N.N."/>
        </authorList>
    </citation>
    <scope>NUCLEOTIDE SEQUENCE [LARGE SCALE GENOMIC DNA]</scope>
    <source>
        <strain evidence="1 2">DSM 5885</strain>
    </source>
</reference>
<dbReference type="PANTHER" id="PTHR13061:SF29">
    <property type="entry name" value="GAMMA CARBONIC ANHYDRASE-LIKE 1, MITOCHONDRIAL-RELATED"/>
    <property type="match status" value="1"/>
</dbReference>
<dbReference type="RefSeq" id="WP_091934362.1">
    <property type="nucleotide sequence ID" value="NZ_FNCY01000002.1"/>
</dbReference>
<dbReference type="STRING" id="83767.SAMN05660652_00930"/>
<evidence type="ECO:0000313" key="1">
    <source>
        <dbReference type="EMBL" id="SDG92877.1"/>
    </source>
</evidence>
<dbReference type="AlphaFoldDB" id="A0A1G7Y938"/>
<dbReference type="CDD" id="cd04645">
    <property type="entry name" value="LbH_gamma_CA_like"/>
    <property type="match status" value="1"/>
</dbReference>
<protein>
    <submittedName>
        <fullName evidence="1">Carbonic anhydrase or acetyltransferase, isoleucine patch superfamily</fullName>
    </submittedName>
</protein>
<keyword evidence="1" id="KW-0808">Transferase</keyword>
<dbReference type="InterPro" id="IPR047324">
    <property type="entry name" value="LbH_gamma_CA-like"/>
</dbReference>
<organism evidence="1 2">
    <name type="scientific">Propionivibrio dicarboxylicus</name>
    <dbReference type="NCBI Taxonomy" id="83767"/>
    <lineage>
        <taxon>Bacteria</taxon>
        <taxon>Pseudomonadati</taxon>
        <taxon>Pseudomonadota</taxon>
        <taxon>Betaproteobacteria</taxon>
        <taxon>Rhodocyclales</taxon>
        <taxon>Rhodocyclaceae</taxon>
        <taxon>Propionivibrio</taxon>
    </lineage>
</organism>
<dbReference type="PANTHER" id="PTHR13061">
    <property type="entry name" value="DYNACTIN SUBUNIT P25"/>
    <property type="match status" value="1"/>
</dbReference>
<dbReference type="InterPro" id="IPR050484">
    <property type="entry name" value="Transf_Hexapept/Carb_Anhydrase"/>
</dbReference>
<proteinExistence type="predicted"/>
<dbReference type="SUPFAM" id="SSF51161">
    <property type="entry name" value="Trimeric LpxA-like enzymes"/>
    <property type="match status" value="1"/>
</dbReference>
<dbReference type="GO" id="GO:0016740">
    <property type="term" value="F:transferase activity"/>
    <property type="evidence" value="ECO:0007669"/>
    <property type="project" value="UniProtKB-KW"/>
</dbReference>
<name>A0A1G7Y938_9RHOO</name>
<evidence type="ECO:0000313" key="2">
    <source>
        <dbReference type="Proteomes" id="UP000198607"/>
    </source>
</evidence>
<keyword evidence="2" id="KW-1185">Reference proteome</keyword>
<dbReference type="Pfam" id="PF00132">
    <property type="entry name" value="Hexapep"/>
    <property type="match status" value="1"/>
</dbReference>
<dbReference type="EMBL" id="FNCY01000002">
    <property type="protein sequence ID" value="SDG92877.1"/>
    <property type="molecule type" value="Genomic_DNA"/>
</dbReference>